<evidence type="ECO:0000256" key="3">
    <source>
        <dbReference type="ARBA" id="ARBA00004373"/>
    </source>
</evidence>
<proteinExistence type="predicted"/>
<dbReference type="GO" id="GO:0098588">
    <property type="term" value="C:bounding membrane of organelle"/>
    <property type="evidence" value="ECO:0007669"/>
    <property type="project" value="UniProtKB-ARBA"/>
</dbReference>
<evidence type="ECO:0008006" key="18">
    <source>
        <dbReference type="Google" id="ProtNLM"/>
    </source>
</evidence>
<dbReference type="EMBL" id="BLXT01000055">
    <property type="protein sequence ID" value="GFN74170.1"/>
    <property type="molecule type" value="Genomic_DNA"/>
</dbReference>
<evidence type="ECO:0000256" key="11">
    <source>
        <dbReference type="ARBA" id="ARBA00023170"/>
    </source>
</evidence>
<keyword evidence="5" id="KW-0165">Cleavage on pair of basic residues</keyword>
<evidence type="ECO:0000256" key="2">
    <source>
        <dbReference type="ARBA" id="ARBA00004251"/>
    </source>
</evidence>
<dbReference type="GO" id="GO:0031982">
    <property type="term" value="C:vesicle"/>
    <property type="evidence" value="ECO:0007669"/>
    <property type="project" value="UniProtKB-SubCell"/>
</dbReference>
<keyword evidence="7" id="KW-0732">Signal</keyword>
<feature type="compositionally biased region" description="Polar residues" evidence="12">
    <location>
        <begin position="8"/>
        <end position="27"/>
    </location>
</feature>
<keyword evidence="17" id="KW-1185">Reference proteome</keyword>
<dbReference type="GO" id="GO:0009897">
    <property type="term" value="C:external side of plasma membrane"/>
    <property type="evidence" value="ECO:0007669"/>
    <property type="project" value="TreeGrafter"/>
</dbReference>
<dbReference type="GO" id="GO:0005789">
    <property type="term" value="C:endoplasmic reticulum membrane"/>
    <property type="evidence" value="ECO:0007669"/>
    <property type="project" value="UniProtKB-SubCell"/>
</dbReference>
<feature type="domain" description="Renin receptor N-terminal" evidence="15">
    <location>
        <begin position="16"/>
        <end position="118"/>
    </location>
</feature>
<feature type="domain" description="Renin receptor N-terminal" evidence="15">
    <location>
        <begin position="120"/>
        <end position="188"/>
    </location>
</feature>
<dbReference type="InterPro" id="IPR012493">
    <property type="entry name" value="Renin_rcpt"/>
</dbReference>
<comment type="subcellular location">
    <subcellularLocation>
        <location evidence="2">Cell membrane</location>
        <topology evidence="2">Single-pass type I membrane protein</topology>
    </subcellularLocation>
    <subcellularLocation>
        <location evidence="1">Endoplasmic reticulum membrane</location>
        <topology evidence="1">Single-pass type I membrane protein</topology>
    </subcellularLocation>
    <subcellularLocation>
        <location evidence="3">Vesicle</location>
    </subcellularLocation>
</comment>
<dbReference type="Pfam" id="PF07850">
    <property type="entry name" value="Renin_r"/>
    <property type="match status" value="1"/>
</dbReference>
<dbReference type="GO" id="GO:0030177">
    <property type="term" value="P:positive regulation of Wnt signaling pathway"/>
    <property type="evidence" value="ECO:0007669"/>
    <property type="project" value="TreeGrafter"/>
</dbReference>
<keyword evidence="4" id="KW-1003">Cell membrane</keyword>
<reference evidence="16 17" key="1">
    <citation type="journal article" date="2021" name="Elife">
        <title>Chloroplast acquisition without the gene transfer in kleptoplastic sea slugs, Plakobranchus ocellatus.</title>
        <authorList>
            <person name="Maeda T."/>
            <person name="Takahashi S."/>
            <person name="Yoshida T."/>
            <person name="Shimamura S."/>
            <person name="Takaki Y."/>
            <person name="Nagai Y."/>
            <person name="Toyoda A."/>
            <person name="Suzuki Y."/>
            <person name="Arimoto A."/>
            <person name="Ishii H."/>
            <person name="Satoh N."/>
            <person name="Nishiyama T."/>
            <person name="Hasebe M."/>
            <person name="Maruyama T."/>
            <person name="Minagawa J."/>
            <person name="Obokata J."/>
            <person name="Shigenobu S."/>
        </authorList>
    </citation>
    <scope>NUCLEOTIDE SEQUENCE [LARGE SCALE GENOMIC DNA]</scope>
</reference>
<evidence type="ECO:0000256" key="12">
    <source>
        <dbReference type="SAM" id="MobiDB-lite"/>
    </source>
</evidence>
<evidence type="ECO:0000256" key="6">
    <source>
        <dbReference type="ARBA" id="ARBA00022692"/>
    </source>
</evidence>
<keyword evidence="8" id="KW-0256">Endoplasmic reticulum</keyword>
<dbReference type="InterPro" id="IPR056780">
    <property type="entry name" value="Renin_r_C"/>
</dbReference>
<dbReference type="PANTHER" id="PTHR13351">
    <property type="entry name" value="RENIN RECEPTOR"/>
    <property type="match status" value="1"/>
</dbReference>
<dbReference type="InterPro" id="IPR057318">
    <property type="entry name" value="RENR_N"/>
</dbReference>
<feature type="region of interest" description="Disordered" evidence="12">
    <location>
        <begin position="1"/>
        <end position="27"/>
    </location>
</feature>
<protein>
    <recommendedName>
        <fullName evidence="18">Renin receptor</fullName>
    </recommendedName>
</protein>
<evidence type="ECO:0000256" key="7">
    <source>
        <dbReference type="ARBA" id="ARBA00022729"/>
    </source>
</evidence>
<evidence type="ECO:0000313" key="17">
    <source>
        <dbReference type="Proteomes" id="UP000735302"/>
    </source>
</evidence>
<dbReference type="Pfam" id="PF25294">
    <property type="entry name" value="RENR_N"/>
    <property type="match status" value="2"/>
</dbReference>
<keyword evidence="10 13" id="KW-0472">Membrane</keyword>
<evidence type="ECO:0000256" key="9">
    <source>
        <dbReference type="ARBA" id="ARBA00022989"/>
    </source>
</evidence>
<dbReference type="GO" id="GO:0038023">
    <property type="term" value="F:signaling receptor activity"/>
    <property type="evidence" value="ECO:0007669"/>
    <property type="project" value="InterPro"/>
</dbReference>
<comment type="caution">
    <text evidence="16">The sequence shown here is derived from an EMBL/GenBank/DDBJ whole genome shotgun (WGS) entry which is preliminary data.</text>
</comment>
<keyword evidence="9 13" id="KW-1133">Transmembrane helix</keyword>
<dbReference type="PANTHER" id="PTHR13351:SF1">
    <property type="entry name" value="RENIN RECEPTOR"/>
    <property type="match status" value="1"/>
</dbReference>
<evidence type="ECO:0000256" key="13">
    <source>
        <dbReference type="SAM" id="Phobius"/>
    </source>
</evidence>
<sequence>MGSFLASHVTTDISEQQTPDTPVSSNDFQDIIAGPLGLSHKPNPLIKSKSVLKRPKANVLITLETHKDQQDLPLKSLIKIPLNGDLPFLDVEELMNKAQSKLLESDPVMLDLVSSNQLGENVAKLPTGTPDLLSFTLTGLKSIVQEYGIDSAQANEARDLLVKHLDEVTENLKSIYRGNVMIEILTIPSFERANVRKTRSLMATVPEVDLYKLNLALEWNQDFPAAFNICLWLVLILVITIIFIAYGIWNMNPNLESILYRVPQDENKKLN</sequence>
<accession>A0AAV3XVU5</accession>
<feature type="domain" description="Renin receptor-like C-terminal transmembrane spanning segment" evidence="14">
    <location>
        <begin position="210"/>
        <end position="263"/>
    </location>
</feature>
<evidence type="ECO:0000256" key="4">
    <source>
        <dbReference type="ARBA" id="ARBA00022475"/>
    </source>
</evidence>
<evidence type="ECO:0000313" key="16">
    <source>
        <dbReference type="EMBL" id="GFN74170.1"/>
    </source>
</evidence>
<feature type="transmembrane region" description="Helical" evidence="13">
    <location>
        <begin position="229"/>
        <end position="249"/>
    </location>
</feature>
<evidence type="ECO:0000256" key="8">
    <source>
        <dbReference type="ARBA" id="ARBA00022824"/>
    </source>
</evidence>
<evidence type="ECO:0000256" key="1">
    <source>
        <dbReference type="ARBA" id="ARBA00004115"/>
    </source>
</evidence>
<evidence type="ECO:0000256" key="10">
    <source>
        <dbReference type="ARBA" id="ARBA00023136"/>
    </source>
</evidence>
<dbReference type="AlphaFoldDB" id="A0AAV3XVU5"/>
<name>A0AAV3XVU5_9GAST</name>
<keyword evidence="6 13" id="KW-0812">Transmembrane</keyword>
<gene>
    <name evidence="16" type="ORF">PoB_000067600</name>
</gene>
<evidence type="ECO:0000256" key="5">
    <source>
        <dbReference type="ARBA" id="ARBA00022685"/>
    </source>
</evidence>
<keyword evidence="11" id="KW-0675">Receptor</keyword>
<organism evidence="16 17">
    <name type="scientific">Plakobranchus ocellatus</name>
    <dbReference type="NCBI Taxonomy" id="259542"/>
    <lineage>
        <taxon>Eukaryota</taxon>
        <taxon>Metazoa</taxon>
        <taxon>Spiralia</taxon>
        <taxon>Lophotrochozoa</taxon>
        <taxon>Mollusca</taxon>
        <taxon>Gastropoda</taxon>
        <taxon>Heterobranchia</taxon>
        <taxon>Euthyneura</taxon>
        <taxon>Panpulmonata</taxon>
        <taxon>Sacoglossa</taxon>
        <taxon>Placobranchoidea</taxon>
        <taxon>Plakobranchidae</taxon>
        <taxon>Plakobranchus</taxon>
    </lineage>
</organism>
<dbReference type="Proteomes" id="UP000735302">
    <property type="component" value="Unassembled WGS sequence"/>
</dbReference>
<evidence type="ECO:0000259" key="15">
    <source>
        <dbReference type="Pfam" id="PF25294"/>
    </source>
</evidence>
<evidence type="ECO:0000259" key="14">
    <source>
        <dbReference type="Pfam" id="PF07850"/>
    </source>
</evidence>